<proteinExistence type="predicted"/>
<organism evidence="2 3">
    <name type="scientific">Rhizobium meliloti (strain 1021)</name>
    <name type="common">Ensifer meliloti</name>
    <name type="synonym">Sinorhizobium meliloti</name>
    <dbReference type="NCBI Taxonomy" id="266834"/>
    <lineage>
        <taxon>Bacteria</taxon>
        <taxon>Pseudomonadati</taxon>
        <taxon>Pseudomonadota</taxon>
        <taxon>Alphaproteobacteria</taxon>
        <taxon>Hyphomicrobiales</taxon>
        <taxon>Rhizobiaceae</taxon>
        <taxon>Sinorhizobium/Ensifer group</taxon>
        <taxon>Sinorhizobium</taxon>
    </lineage>
</organism>
<dbReference type="EnsemblBacteria" id="AAK65219">
    <property type="protein sequence ID" value="AAK65219"/>
    <property type="gene ID" value="SMa1036"/>
</dbReference>
<evidence type="ECO:0000313" key="3">
    <source>
        <dbReference type="Proteomes" id="UP000001976"/>
    </source>
</evidence>
<keyword evidence="3" id="KW-1185">Reference proteome</keyword>
<dbReference type="AlphaFoldDB" id="Q92ZC9"/>
<dbReference type="PATRIC" id="fig|266834.11.peg.578"/>
<reference evidence="3" key="2">
    <citation type="journal article" date="2001" name="Science">
        <title>The composite genome of the legume symbiont Sinorhizobium meliloti.</title>
        <authorList>
            <person name="Galibert F."/>
            <person name="Finan T.M."/>
            <person name="Long S.R."/>
            <person name="Puehler A."/>
            <person name="Abola P."/>
            <person name="Ampe F."/>
            <person name="Barloy-Hubler F."/>
            <person name="Barnett M.J."/>
            <person name="Becker A."/>
            <person name="Boistard P."/>
            <person name="Bothe G."/>
            <person name="Boutry M."/>
            <person name="Bowser L."/>
            <person name="Buhrmester J."/>
            <person name="Cadieu E."/>
            <person name="Capela D."/>
            <person name="Chain P."/>
            <person name="Cowie A."/>
            <person name="Davis R.W."/>
            <person name="Dreano S."/>
            <person name="Federspiel N.A."/>
            <person name="Fisher R.F."/>
            <person name="Gloux S."/>
            <person name="Godrie T."/>
            <person name="Goffeau A."/>
            <person name="Golding B."/>
            <person name="Gouzy J."/>
            <person name="Gurjal M."/>
            <person name="Hernandez-Lucas I."/>
            <person name="Hong A."/>
            <person name="Huizar L."/>
            <person name="Hyman R.W."/>
            <person name="Jones T."/>
            <person name="Kahn D."/>
            <person name="Kahn M.L."/>
            <person name="Kalman S."/>
            <person name="Keating D.H."/>
            <person name="Kiss E."/>
            <person name="Komp C."/>
            <person name="Lelaure V."/>
            <person name="Masuy D."/>
            <person name="Palm C."/>
            <person name="Peck M.C."/>
            <person name="Pohl T.M."/>
            <person name="Portetelle D."/>
            <person name="Purnelle B."/>
            <person name="Ramsperger U."/>
            <person name="Surzycki R."/>
            <person name="Thebault P."/>
            <person name="Vandenbol M."/>
            <person name="Vorhoelter F.J."/>
            <person name="Weidner S."/>
            <person name="Wells D.H."/>
            <person name="Wong K."/>
            <person name="Yeh K.-C."/>
            <person name="Batut J."/>
        </authorList>
    </citation>
    <scope>NUCLEOTIDE SEQUENCE [LARGE SCALE GENOMIC DNA]</scope>
    <source>
        <strain evidence="3">1021</strain>
        <plasmid evidence="3">Plasmid pSymA</plasmid>
    </source>
</reference>
<dbReference type="HOGENOM" id="CLU_180838_0_0_5"/>
<evidence type="ECO:0000313" key="2">
    <source>
        <dbReference type="EMBL" id="AAK65219.1"/>
    </source>
</evidence>
<dbReference type="Proteomes" id="UP000001976">
    <property type="component" value="Plasmid pSymA"/>
</dbReference>
<geneLocation type="plasmid" evidence="2 3">
    <name>pSymA</name>
</geneLocation>
<sequence length="89" mass="9424">MLSCAAAISYSDKTMKPLFFVAALPLFASGCASTLPPDVIASGDLAASQAQVRPLRYTSPVSGYTHRVPVDPQPWRNQNDAQTPEGDAS</sequence>
<gene>
    <name evidence="2" type="ORF">SMa1036</name>
</gene>
<name>Q92ZC9_RHIME</name>
<accession>Q92ZC9</accession>
<dbReference type="KEGG" id="sme:SMa1036"/>
<evidence type="ECO:0000256" key="1">
    <source>
        <dbReference type="SAM" id="MobiDB-lite"/>
    </source>
</evidence>
<dbReference type="PIR" id="A95332">
    <property type="entry name" value="A95332"/>
</dbReference>
<dbReference type="OrthoDB" id="8084577at2"/>
<feature type="region of interest" description="Disordered" evidence="1">
    <location>
        <begin position="63"/>
        <end position="89"/>
    </location>
</feature>
<dbReference type="EMBL" id="AE006469">
    <property type="protein sequence ID" value="AAK65219.1"/>
    <property type="molecule type" value="Genomic_DNA"/>
</dbReference>
<keyword evidence="2" id="KW-0614">Plasmid</keyword>
<reference evidence="2 3" key="1">
    <citation type="journal article" date="2001" name="Proc. Natl. Acad. Sci. U.S.A.">
        <title>Nucleotide sequence and predicted functions of the entire Sinorhizobium meliloti pSymA megaplasmid.</title>
        <authorList>
            <person name="Barnett M.J."/>
            <person name="Fisher R.F."/>
            <person name="Jones T."/>
            <person name="Komp C."/>
            <person name="Abola A.P."/>
            <person name="Barloy-Hubler F."/>
            <person name="Bowser L."/>
            <person name="Capela D."/>
            <person name="Galibert F."/>
            <person name="Gouzy J."/>
            <person name="Gurjal M."/>
            <person name="Hong A."/>
            <person name="Huizar L."/>
            <person name="Hyman R.W."/>
            <person name="Kahn D."/>
            <person name="Kahn M.L."/>
            <person name="Kalman S."/>
            <person name="Keating D.H."/>
            <person name="Palm C."/>
            <person name="Peck M.C."/>
            <person name="Surzycki R."/>
            <person name="Wells D.H."/>
            <person name="Yeh K.-C."/>
            <person name="Davis R.W."/>
            <person name="Federspiel N.A."/>
            <person name="Long S.R."/>
        </authorList>
    </citation>
    <scope>NUCLEOTIDE SEQUENCE [LARGE SCALE GENOMIC DNA]</scope>
    <source>
        <strain evidence="2 3">1021</strain>
        <plasmid evidence="3">Plasmid pSymA</plasmid>
    </source>
</reference>
<protein>
    <submittedName>
        <fullName evidence="2">Uncharacterized protein</fullName>
    </submittedName>
</protein>